<dbReference type="InterPro" id="IPR053321">
    <property type="entry name" value="IPP-5-Phosphatase_Type_IV"/>
</dbReference>
<reference evidence="2 3" key="1">
    <citation type="journal article" date="2018" name="Gigascience">
        <title>Genomes of trombidid mites reveal novel predicted allergens and laterally-transferred genes associated with secondary metabolism.</title>
        <authorList>
            <person name="Dong X."/>
            <person name="Chaisiri K."/>
            <person name="Xia D."/>
            <person name="Armstrong S.D."/>
            <person name="Fang Y."/>
            <person name="Donnelly M.J."/>
            <person name="Kadowaki T."/>
            <person name="McGarry J.W."/>
            <person name="Darby A.C."/>
            <person name="Makepeace B.L."/>
        </authorList>
    </citation>
    <scope>NUCLEOTIDE SEQUENCE [LARGE SCALE GENOMIC DNA]</scope>
    <source>
        <strain evidence="2">UoL-UT</strain>
    </source>
</reference>
<dbReference type="GO" id="GO:0046856">
    <property type="term" value="P:phosphatidylinositol dephosphorylation"/>
    <property type="evidence" value="ECO:0007669"/>
    <property type="project" value="InterPro"/>
</dbReference>
<comment type="caution">
    <text evidence="2">The sequence shown here is derived from an EMBL/GenBank/DDBJ whole genome shotgun (WGS) entry which is preliminary data.</text>
</comment>
<protein>
    <submittedName>
        <fullName evidence="2">72 kDa inositol polyphosphate 5-phosphatase-like protein</fullName>
    </submittedName>
</protein>
<dbReference type="OrthoDB" id="2248459at2759"/>
<dbReference type="InterPro" id="IPR000300">
    <property type="entry name" value="IPPc"/>
</dbReference>
<evidence type="ECO:0000313" key="2">
    <source>
        <dbReference type="EMBL" id="RWS03685.1"/>
    </source>
</evidence>
<dbReference type="Gene3D" id="3.60.10.10">
    <property type="entry name" value="Endonuclease/exonuclease/phosphatase"/>
    <property type="match status" value="1"/>
</dbReference>
<dbReference type="VEuPathDB" id="VectorBase:LDEU014280"/>
<proteinExistence type="predicted"/>
<dbReference type="Proteomes" id="UP000288716">
    <property type="component" value="Unassembled WGS sequence"/>
</dbReference>
<name>A0A443QKX9_9ACAR</name>
<accession>A0A443QKX9</accession>
<organism evidence="2 3">
    <name type="scientific">Leptotrombidium deliense</name>
    <dbReference type="NCBI Taxonomy" id="299467"/>
    <lineage>
        <taxon>Eukaryota</taxon>
        <taxon>Metazoa</taxon>
        <taxon>Ecdysozoa</taxon>
        <taxon>Arthropoda</taxon>
        <taxon>Chelicerata</taxon>
        <taxon>Arachnida</taxon>
        <taxon>Acari</taxon>
        <taxon>Acariformes</taxon>
        <taxon>Trombidiformes</taxon>
        <taxon>Prostigmata</taxon>
        <taxon>Anystina</taxon>
        <taxon>Parasitengona</taxon>
        <taxon>Trombiculoidea</taxon>
        <taxon>Trombiculidae</taxon>
        <taxon>Leptotrombidium</taxon>
    </lineage>
</organism>
<evidence type="ECO:0000313" key="3">
    <source>
        <dbReference type="Proteomes" id="UP000288716"/>
    </source>
</evidence>
<dbReference type="SUPFAM" id="SSF56219">
    <property type="entry name" value="DNase I-like"/>
    <property type="match status" value="1"/>
</dbReference>
<evidence type="ECO:0000259" key="1">
    <source>
        <dbReference type="Pfam" id="PF22669"/>
    </source>
</evidence>
<sequence>MVKSKGAIGISFQLFGTTILFLNSHFPAHESCFKERIEEYEKITNSLDLPNNLLPLKPKYLSNDVTGRKAIC</sequence>
<dbReference type="STRING" id="299467.A0A443QKX9"/>
<dbReference type="EMBL" id="NCKV01054484">
    <property type="protein sequence ID" value="RWS03685.1"/>
    <property type="molecule type" value="Genomic_DNA"/>
</dbReference>
<keyword evidence="3" id="KW-1185">Reference proteome</keyword>
<dbReference type="InterPro" id="IPR036691">
    <property type="entry name" value="Endo/exonu/phosph_ase_sf"/>
</dbReference>
<dbReference type="GO" id="GO:0016791">
    <property type="term" value="F:phosphatase activity"/>
    <property type="evidence" value="ECO:0007669"/>
    <property type="project" value="InterPro"/>
</dbReference>
<dbReference type="PANTHER" id="PTHR47039">
    <property type="entry name" value="INOSITOL POLYPHOSPHATE 5-PHOSPHATASE E"/>
    <property type="match status" value="1"/>
</dbReference>
<dbReference type="AlphaFoldDB" id="A0A443QKX9"/>
<feature type="domain" description="Inositol polyphosphate-related phosphatase" evidence="1">
    <location>
        <begin position="4"/>
        <end position="49"/>
    </location>
</feature>
<dbReference type="Pfam" id="PF22669">
    <property type="entry name" value="Exo_endo_phos2"/>
    <property type="match status" value="1"/>
</dbReference>
<dbReference type="PANTHER" id="PTHR47039:SF1">
    <property type="entry name" value="INOSITOL POLYPHOSPHATE 5-PHOSPHATASE E"/>
    <property type="match status" value="1"/>
</dbReference>
<gene>
    <name evidence="2" type="ORF">B4U80_08111</name>
</gene>